<sequence>MRCYLSAGVVIPLSALGVIVAPTAAADCVNANGTTLCAQGDVRGGGSTTSSTPYVPYPCESDWSCDNWEMDIILGSDHESPPPPTVNPSPPPDFGRPGRPATEAEAEAASSGHADQYRYRADEFENRGVIMTARVAHKLTAGLCAVAASLAGPLMAAADPPPNCTAADLAGVATGVSAATSSYLFTHPDVNDFFTGLKGLPKDQVRQRAQQYLEENPQVKADLHEIRRPLGDFRERCQER</sequence>
<evidence type="ECO:0000256" key="1">
    <source>
        <dbReference type="SAM" id="MobiDB-lite"/>
    </source>
</evidence>
<dbReference type="Proteomes" id="UP000019854">
    <property type="component" value="Unassembled WGS sequence"/>
</dbReference>
<evidence type="ECO:0000259" key="3">
    <source>
        <dbReference type="Pfam" id="PF16525"/>
    </source>
</evidence>
<feature type="region of interest" description="Disordered" evidence="1">
    <location>
        <begin position="73"/>
        <end position="114"/>
    </location>
</feature>
<dbReference type="Pfam" id="PF16525">
    <property type="entry name" value="MHB"/>
    <property type="match status" value="1"/>
</dbReference>
<feature type="domain" description="Haemophore haem-binding" evidence="3">
    <location>
        <begin position="162"/>
        <end position="238"/>
    </location>
</feature>
<accession>A0A829PNK0</accession>
<reference evidence="4 5" key="1">
    <citation type="submission" date="2014-01" db="EMBL/GenBank/DDBJ databases">
        <authorList>
            <person name="Zelazny A."/>
            <person name="Olivier K."/>
            <person name="Sampaio E.P."/>
            <person name="Holland S.M."/>
            <person name="Tallon L.J."/>
            <person name="Sadzewicz L.K."/>
            <person name="Sengamalay N."/>
            <person name="Fraser C.M."/>
            <person name="Hine E."/>
            <person name="Shefchek K.A."/>
            <person name="Das S.P."/>
            <person name="Shallom S.J."/>
            <person name="Agrawal S."/>
            <person name="Tettelin H."/>
        </authorList>
    </citation>
    <scope>NUCLEOTIDE SEQUENCE [LARGE SCALE GENOMIC DNA]</scope>
    <source>
        <strain evidence="4 5">MAB_030201_1075</strain>
    </source>
</reference>
<name>A0A829PNK0_9MYCO</name>
<dbReference type="GO" id="GO:0020037">
    <property type="term" value="F:heme binding"/>
    <property type="evidence" value="ECO:0007669"/>
    <property type="project" value="InterPro"/>
</dbReference>
<dbReference type="InterPro" id="IPR038378">
    <property type="entry name" value="MHB_sf"/>
</dbReference>
<dbReference type="Gene3D" id="1.20.20.20">
    <property type="entry name" value="Haemophore, haem-binding domain"/>
    <property type="match status" value="1"/>
</dbReference>
<dbReference type="AlphaFoldDB" id="A0A829PNK0"/>
<evidence type="ECO:0000313" key="5">
    <source>
        <dbReference type="Proteomes" id="UP000019854"/>
    </source>
</evidence>
<evidence type="ECO:0000313" key="4">
    <source>
        <dbReference type="EMBL" id="ETZ88732.1"/>
    </source>
</evidence>
<comment type="caution">
    <text evidence="4">The sequence shown here is derived from an EMBL/GenBank/DDBJ whole genome shotgun (WGS) entry which is preliminary data.</text>
</comment>
<protein>
    <recommendedName>
        <fullName evidence="3">Haemophore haem-binding domain-containing protein</fullName>
    </recommendedName>
</protein>
<feature type="compositionally biased region" description="Pro residues" evidence="1">
    <location>
        <begin position="81"/>
        <end position="94"/>
    </location>
</feature>
<feature type="signal peptide" evidence="2">
    <location>
        <begin position="1"/>
        <end position="26"/>
    </location>
</feature>
<feature type="chain" id="PRO_5032720827" description="Haemophore haem-binding domain-containing protein" evidence="2">
    <location>
        <begin position="27"/>
        <end position="240"/>
    </location>
</feature>
<organism evidence="4 5">
    <name type="scientific">Mycobacteroides abscessus MAB_030201_1075</name>
    <dbReference type="NCBI Taxonomy" id="1335410"/>
    <lineage>
        <taxon>Bacteria</taxon>
        <taxon>Bacillati</taxon>
        <taxon>Actinomycetota</taxon>
        <taxon>Actinomycetes</taxon>
        <taxon>Mycobacteriales</taxon>
        <taxon>Mycobacteriaceae</taxon>
        <taxon>Mycobacteroides</taxon>
        <taxon>Mycobacteroides abscessus</taxon>
    </lineage>
</organism>
<dbReference type="EMBL" id="JAOX01000001">
    <property type="protein sequence ID" value="ETZ88732.1"/>
    <property type="molecule type" value="Genomic_DNA"/>
</dbReference>
<proteinExistence type="predicted"/>
<evidence type="ECO:0000256" key="2">
    <source>
        <dbReference type="SAM" id="SignalP"/>
    </source>
</evidence>
<dbReference type="NCBIfam" id="TIGR04529">
    <property type="entry name" value="MTB_hemophore"/>
    <property type="match status" value="1"/>
</dbReference>
<keyword evidence="2" id="KW-0732">Signal</keyword>
<gene>
    <name evidence="4" type="ORF">L829_2302</name>
</gene>
<dbReference type="InterPro" id="IPR032407">
    <property type="entry name" value="MHB"/>
</dbReference>